<dbReference type="PROSITE" id="PS50929">
    <property type="entry name" value="ABC_TM1F"/>
    <property type="match status" value="1"/>
</dbReference>
<dbReference type="FunFam" id="3.40.50.300:FF:000218">
    <property type="entry name" value="Multidrug ABC transporter ATP-binding protein"/>
    <property type="match status" value="1"/>
</dbReference>
<keyword evidence="4" id="KW-0067">ATP-binding</keyword>
<dbReference type="Gene3D" id="3.40.50.300">
    <property type="entry name" value="P-loop containing nucleotide triphosphate hydrolases"/>
    <property type="match status" value="1"/>
</dbReference>
<evidence type="ECO:0000313" key="11">
    <source>
        <dbReference type="Proteomes" id="UP000232323"/>
    </source>
</evidence>
<dbReference type="PANTHER" id="PTHR43394:SF7">
    <property type="entry name" value="ABC TRANSPORTER B FAMILY MEMBER 28"/>
    <property type="match status" value="1"/>
</dbReference>
<dbReference type="STRING" id="1157962.A0A250WUL1"/>
<comment type="caution">
    <text evidence="10">The sequence shown here is derived from an EMBL/GenBank/DDBJ whole genome shotgun (WGS) entry which is preliminary data.</text>
</comment>
<keyword evidence="2 7" id="KW-0812">Transmembrane</keyword>
<dbReference type="Pfam" id="PF00664">
    <property type="entry name" value="ABC_membrane"/>
    <property type="match status" value="1"/>
</dbReference>
<keyword evidence="5 7" id="KW-1133">Transmembrane helix</keyword>
<dbReference type="InterPro" id="IPR011527">
    <property type="entry name" value="ABC1_TM_dom"/>
</dbReference>
<keyword evidence="11" id="KW-1185">Reference proteome</keyword>
<evidence type="ECO:0000259" key="9">
    <source>
        <dbReference type="PROSITE" id="PS50929"/>
    </source>
</evidence>
<dbReference type="InterPro" id="IPR036640">
    <property type="entry name" value="ABC1_TM_sf"/>
</dbReference>
<evidence type="ECO:0000256" key="3">
    <source>
        <dbReference type="ARBA" id="ARBA00022741"/>
    </source>
</evidence>
<reference evidence="10 11" key="1">
    <citation type="submission" date="2017-08" db="EMBL/GenBank/DDBJ databases">
        <title>Acidophilic green algal genome provides insights into adaptation to an acidic environment.</title>
        <authorList>
            <person name="Hirooka S."/>
            <person name="Hirose Y."/>
            <person name="Kanesaki Y."/>
            <person name="Higuchi S."/>
            <person name="Fujiwara T."/>
            <person name="Onuma R."/>
            <person name="Era A."/>
            <person name="Ohbayashi R."/>
            <person name="Uzuka A."/>
            <person name="Nozaki H."/>
            <person name="Yoshikawa H."/>
            <person name="Miyagishima S.Y."/>
        </authorList>
    </citation>
    <scope>NUCLEOTIDE SEQUENCE [LARGE SCALE GENOMIC DNA]</scope>
    <source>
        <strain evidence="10 11">NIES-2499</strain>
    </source>
</reference>
<evidence type="ECO:0000259" key="8">
    <source>
        <dbReference type="PROSITE" id="PS50893"/>
    </source>
</evidence>
<dbReference type="PROSITE" id="PS00211">
    <property type="entry name" value="ABC_TRANSPORTER_1"/>
    <property type="match status" value="1"/>
</dbReference>
<proteinExistence type="predicted"/>
<evidence type="ECO:0000256" key="7">
    <source>
        <dbReference type="SAM" id="Phobius"/>
    </source>
</evidence>
<keyword evidence="3" id="KW-0547">Nucleotide-binding</keyword>
<dbReference type="GO" id="GO:0016887">
    <property type="term" value="F:ATP hydrolysis activity"/>
    <property type="evidence" value="ECO:0007669"/>
    <property type="project" value="InterPro"/>
</dbReference>
<keyword evidence="6 7" id="KW-0472">Membrane</keyword>
<evidence type="ECO:0000256" key="5">
    <source>
        <dbReference type="ARBA" id="ARBA00022989"/>
    </source>
</evidence>
<dbReference type="AlphaFoldDB" id="A0A250WUL1"/>
<accession>A0A250WUL1</accession>
<dbReference type="OrthoDB" id="6500128at2759"/>
<feature type="domain" description="ABC transporter" evidence="8">
    <location>
        <begin position="441"/>
        <end position="678"/>
    </location>
</feature>
<feature type="domain" description="ABC transmembrane type-1" evidence="9">
    <location>
        <begin position="95"/>
        <end position="379"/>
    </location>
</feature>
<dbReference type="Pfam" id="PF00005">
    <property type="entry name" value="ABC_tran"/>
    <property type="match status" value="1"/>
</dbReference>
<sequence>MICSKMAIAPYCPKKLISTYNSVNSSNFSRTLSVIRQTTKASAVDAAAQTNPTDPLESILDSILPPVQVSQDAKRAPFDNEYIIGLIWQQRRQLAAATFCLLICTASNLAAPVLTGLLMETLVQQKPVEEYGKLLLILLVGYLVEPFLTKVYMESMVSAGEKVLATLRLELFRVLLMQKVAYFDKHTASELTNLISVELDTIRTFIFNNTSRDRGPRAFLEAGGAVLVLFYLSWRLAPICSIIVVVTALAAAAYKRRTKLIEQQQGEALQMMSGVALQALENMKTVRSFAGESLERERFQLHVRSSYSAGLSFGTAKAVFEATNRGAIHASLLVLYSWGGLLVAQGLMPLGVLISGLGFTYSLTYATQGIVNTLSELRRASGALFRIRHMMSTSDVDPNMYSALAPGAWWEVANGGPVPASQPYADEAGLAAVEAARRGPLEVRTVSFSYPARSEAHVLRELTLMLPQGKVTAVVGRSGAGKSTVANLLARFYEPQSGGIYLDGQPASSFSLGEWSRAVAMVGQEPVLFSGTVGDNIAYGKWGKATQDEIEAAAIAANAHDFIMQLPKRYGTLVGERGALLSGGQRQRVALARALLKDSPILVLDEATSALDTVSEKLVQQAVGRLLQGRTVIVIAHRLSTVQSADQIVVMSKGQVAEVGTHEELSSNGAYYNELMKAQELILAST</sequence>
<dbReference type="PROSITE" id="PS50893">
    <property type="entry name" value="ABC_TRANSPORTER_2"/>
    <property type="match status" value="1"/>
</dbReference>
<dbReference type="GO" id="GO:0015421">
    <property type="term" value="F:ABC-type oligopeptide transporter activity"/>
    <property type="evidence" value="ECO:0007669"/>
    <property type="project" value="TreeGrafter"/>
</dbReference>
<dbReference type="InterPro" id="IPR003593">
    <property type="entry name" value="AAA+_ATPase"/>
</dbReference>
<dbReference type="EMBL" id="BEGY01000006">
    <property type="protein sequence ID" value="GAX74240.1"/>
    <property type="molecule type" value="Genomic_DNA"/>
</dbReference>
<dbReference type="SMART" id="SM00382">
    <property type="entry name" value="AAA"/>
    <property type="match status" value="1"/>
</dbReference>
<evidence type="ECO:0000256" key="6">
    <source>
        <dbReference type="ARBA" id="ARBA00023136"/>
    </source>
</evidence>
<evidence type="ECO:0000256" key="2">
    <source>
        <dbReference type="ARBA" id="ARBA00022692"/>
    </source>
</evidence>
<dbReference type="InterPro" id="IPR003439">
    <property type="entry name" value="ABC_transporter-like_ATP-bd"/>
</dbReference>
<evidence type="ECO:0000256" key="4">
    <source>
        <dbReference type="ARBA" id="ARBA00022840"/>
    </source>
</evidence>
<dbReference type="PANTHER" id="PTHR43394">
    <property type="entry name" value="ATP-DEPENDENT PERMEASE MDL1, MITOCHONDRIAL"/>
    <property type="match status" value="1"/>
</dbReference>
<dbReference type="InterPro" id="IPR017871">
    <property type="entry name" value="ABC_transporter-like_CS"/>
</dbReference>
<dbReference type="GO" id="GO:0005743">
    <property type="term" value="C:mitochondrial inner membrane"/>
    <property type="evidence" value="ECO:0007669"/>
    <property type="project" value="TreeGrafter"/>
</dbReference>
<dbReference type="SUPFAM" id="SSF90123">
    <property type="entry name" value="ABC transporter transmembrane region"/>
    <property type="match status" value="1"/>
</dbReference>
<gene>
    <name evidence="10" type="ORF">CEUSTIGMA_g1689.t1</name>
</gene>
<evidence type="ECO:0000256" key="1">
    <source>
        <dbReference type="ARBA" id="ARBA00004141"/>
    </source>
</evidence>
<feature type="transmembrane region" description="Helical" evidence="7">
    <location>
        <begin position="236"/>
        <end position="254"/>
    </location>
</feature>
<organism evidence="10 11">
    <name type="scientific">Chlamydomonas eustigma</name>
    <dbReference type="NCBI Taxonomy" id="1157962"/>
    <lineage>
        <taxon>Eukaryota</taxon>
        <taxon>Viridiplantae</taxon>
        <taxon>Chlorophyta</taxon>
        <taxon>core chlorophytes</taxon>
        <taxon>Chlorophyceae</taxon>
        <taxon>CS clade</taxon>
        <taxon>Chlamydomonadales</taxon>
        <taxon>Chlamydomonadaceae</taxon>
        <taxon>Chlamydomonas</taxon>
    </lineage>
</organism>
<protein>
    <submittedName>
        <fullName evidence="10">Uncharacterized protein</fullName>
    </submittedName>
</protein>
<comment type="subcellular location">
    <subcellularLocation>
        <location evidence="1">Membrane</location>
        <topology evidence="1">Multi-pass membrane protein</topology>
    </subcellularLocation>
</comment>
<name>A0A250WUL1_9CHLO</name>
<dbReference type="InterPro" id="IPR027417">
    <property type="entry name" value="P-loop_NTPase"/>
</dbReference>
<feature type="transmembrane region" description="Helical" evidence="7">
    <location>
        <begin position="333"/>
        <end position="359"/>
    </location>
</feature>
<dbReference type="GO" id="GO:0090374">
    <property type="term" value="P:oligopeptide export from mitochondrion"/>
    <property type="evidence" value="ECO:0007669"/>
    <property type="project" value="TreeGrafter"/>
</dbReference>
<dbReference type="InterPro" id="IPR039421">
    <property type="entry name" value="Type_1_exporter"/>
</dbReference>
<dbReference type="GO" id="GO:0005524">
    <property type="term" value="F:ATP binding"/>
    <property type="evidence" value="ECO:0007669"/>
    <property type="project" value="UniProtKB-KW"/>
</dbReference>
<dbReference type="Gene3D" id="1.20.1560.10">
    <property type="entry name" value="ABC transporter type 1, transmembrane domain"/>
    <property type="match status" value="1"/>
</dbReference>
<dbReference type="Proteomes" id="UP000232323">
    <property type="component" value="Unassembled WGS sequence"/>
</dbReference>
<dbReference type="SUPFAM" id="SSF52540">
    <property type="entry name" value="P-loop containing nucleoside triphosphate hydrolases"/>
    <property type="match status" value="1"/>
</dbReference>
<evidence type="ECO:0000313" key="10">
    <source>
        <dbReference type="EMBL" id="GAX74240.1"/>
    </source>
</evidence>